<evidence type="ECO:0000313" key="1">
    <source>
        <dbReference type="Proteomes" id="UP000887565"/>
    </source>
</evidence>
<organism evidence="1 2">
    <name type="scientific">Romanomermis culicivorax</name>
    <name type="common">Nematode worm</name>
    <dbReference type="NCBI Taxonomy" id="13658"/>
    <lineage>
        <taxon>Eukaryota</taxon>
        <taxon>Metazoa</taxon>
        <taxon>Ecdysozoa</taxon>
        <taxon>Nematoda</taxon>
        <taxon>Enoplea</taxon>
        <taxon>Dorylaimia</taxon>
        <taxon>Mermithida</taxon>
        <taxon>Mermithoidea</taxon>
        <taxon>Mermithidae</taxon>
        <taxon>Romanomermis</taxon>
    </lineage>
</organism>
<proteinExistence type="predicted"/>
<dbReference type="AlphaFoldDB" id="A0A915IEW8"/>
<protein>
    <submittedName>
        <fullName evidence="2">Uncharacterized protein</fullName>
    </submittedName>
</protein>
<reference evidence="2" key="1">
    <citation type="submission" date="2022-11" db="UniProtKB">
        <authorList>
            <consortium name="WormBaseParasite"/>
        </authorList>
    </citation>
    <scope>IDENTIFICATION</scope>
</reference>
<dbReference type="Proteomes" id="UP000887565">
    <property type="component" value="Unplaced"/>
</dbReference>
<dbReference type="WBParaSite" id="nRc.2.0.1.t12736-RA">
    <property type="protein sequence ID" value="nRc.2.0.1.t12736-RA"/>
    <property type="gene ID" value="nRc.2.0.1.g12736"/>
</dbReference>
<evidence type="ECO:0000313" key="2">
    <source>
        <dbReference type="WBParaSite" id="nRc.2.0.1.t12736-RA"/>
    </source>
</evidence>
<sequence length="121" mass="14380">MFEIIDTTIRAVSADYFVTMKKLFSNSTYLNQSLKERYFIKLVRLVHETADIIWLEEAKLFLTDTIPLYSLQDPQLHFNCLSAEHRRRFLSHVCSESLFNTSQFKRIMDFLVKDEFTSGER</sequence>
<accession>A0A915IEW8</accession>
<keyword evidence="1" id="KW-1185">Reference proteome</keyword>
<name>A0A915IEW8_ROMCU</name>